<dbReference type="HOGENOM" id="CLU_034614_0_0_1"/>
<keyword evidence="8" id="KW-0862">Zinc</keyword>
<reference evidence="13" key="1">
    <citation type="journal article" date="2006" name="PLoS Biol.">
        <title>Macronuclear genome sequence of the ciliate Tetrahymena thermophila, a model eukaryote.</title>
        <authorList>
            <person name="Eisen J.A."/>
            <person name="Coyne R.S."/>
            <person name="Wu M."/>
            <person name="Wu D."/>
            <person name="Thiagarajan M."/>
            <person name="Wortman J.R."/>
            <person name="Badger J.H."/>
            <person name="Ren Q."/>
            <person name="Amedeo P."/>
            <person name="Jones K.M."/>
            <person name="Tallon L.J."/>
            <person name="Delcher A.L."/>
            <person name="Salzberg S.L."/>
            <person name="Silva J.C."/>
            <person name="Haas B.J."/>
            <person name="Majoros W.H."/>
            <person name="Farzad M."/>
            <person name="Carlton J.M."/>
            <person name="Smith R.K. Jr."/>
            <person name="Garg J."/>
            <person name="Pearlman R.E."/>
            <person name="Karrer K.M."/>
            <person name="Sun L."/>
            <person name="Manning G."/>
            <person name="Elde N.C."/>
            <person name="Turkewitz A.P."/>
            <person name="Asai D.J."/>
            <person name="Wilkes D.E."/>
            <person name="Wang Y."/>
            <person name="Cai H."/>
            <person name="Collins K."/>
            <person name="Stewart B.A."/>
            <person name="Lee S.R."/>
            <person name="Wilamowska K."/>
            <person name="Weinberg Z."/>
            <person name="Ruzzo W.L."/>
            <person name="Wloga D."/>
            <person name="Gaertig J."/>
            <person name="Frankel J."/>
            <person name="Tsao C.-C."/>
            <person name="Gorovsky M.A."/>
            <person name="Keeling P.J."/>
            <person name="Waller R.F."/>
            <person name="Patron N.J."/>
            <person name="Cherry J.M."/>
            <person name="Stover N.A."/>
            <person name="Krieger C.J."/>
            <person name="del Toro C."/>
            <person name="Ryder H.F."/>
            <person name="Williamson S.C."/>
            <person name="Barbeau R.A."/>
            <person name="Hamilton E.P."/>
            <person name="Orias E."/>
        </authorList>
    </citation>
    <scope>NUCLEOTIDE SEQUENCE [LARGE SCALE GENOMIC DNA]</scope>
    <source>
        <strain evidence="13">SB210</strain>
    </source>
</reference>
<dbReference type="PROSITE" id="PS50089">
    <property type="entry name" value="ZF_RING_2"/>
    <property type="match status" value="1"/>
</dbReference>
<keyword evidence="7" id="KW-0833">Ubl conjugation pathway</keyword>
<dbReference type="Gene3D" id="3.30.40.10">
    <property type="entry name" value="Zinc/RING finger domain, C3HC4 (zinc finger)"/>
    <property type="match status" value="1"/>
</dbReference>
<dbReference type="InParanoid" id="Q22R93"/>
<dbReference type="OrthoDB" id="10009520at2759"/>
<gene>
    <name evidence="12" type="ORF">TTHERM_00023880</name>
</gene>
<protein>
    <recommendedName>
        <fullName evidence="2">RBR-type E3 ubiquitin transferase</fullName>
        <ecNumber evidence="2">2.3.2.31</ecNumber>
    </recommendedName>
</protein>
<dbReference type="InterPro" id="IPR031127">
    <property type="entry name" value="E3_UB_ligase_RBR"/>
</dbReference>
<dbReference type="GO" id="GO:0061630">
    <property type="term" value="F:ubiquitin protein ligase activity"/>
    <property type="evidence" value="ECO:0007669"/>
    <property type="project" value="UniProtKB-EC"/>
</dbReference>
<proteinExistence type="predicted"/>
<keyword evidence="4" id="KW-0479">Metal-binding</keyword>
<keyword evidence="5" id="KW-0677">Repeat</keyword>
<evidence type="ECO:0000256" key="9">
    <source>
        <dbReference type="PROSITE-ProRule" id="PRU00175"/>
    </source>
</evidence>
<keyword evidence="3" id="KW-0808">Transferase</keyword>
<dbReference type="eggNOG" id="KOG1815">
    <property type="taxonomic scope" value="Eukaryota"/>
</dbReference>
<keyword evidence="6 9" id="KW-0863">Zinc-finger</keyword>
<dbReference type="RefSeq" id="XP_001008474.2">
    <property type="nucleotide sequence ID" value="XM_001008474.2"/>
</dbReference>
<dbReference type="Pfam" id="PF01485">
    <property type="entry name" value="IBR"/>
    <property type="match status" value="1"/>
</dbReference>
<comment type="catalytic activity">
    <reaction evidence="1">
        <text>[E2 ubiquitin-conjugating enzyme]-S-ubiquitinyl-L-cysteine + [acceptor protein]-L-lysine = [E2 ubiquitin-conjugating enzyme]-L-cysteine + [acceptor protein]-N(6)-ubiquitinyl-L-lysine.</text>
        <dbReference type="EC" id="2.3.2.31"/>
    </reaction>
</comment>
<dbReference type="Pfam" id="PF22191">
    <property type="entry name" value="IBR_1"/>
    <property type="match status" value="1"/>
</dbReference>
<feature type="domain" description="RING-type" evidence="10">
    <location>
        <begin position="220"/>
        <end position="268"/>
    </location>
</feature>
<name>Q22R93_TETTS</name>
<dbReference type="GeneID" id="7828721"/>
<dbReference type="PANTHER" id="PTHR11685">
    <property type="entry name" value="RBR FAMILY RING FINGER AND IBR DOMAIN-CONTAINING"/>
    <property type="match status" value="1"/>
</dbReference>
<dbReference type="InterPro" id="IPR001841">
    <property type="entry name" value="Znf_RING"/>
</dbReference>
<evidence type="ECO:0000256" key="2">
    <source>
        <dbReference type="ARBA" id="ARBA00012251"/>
    </source>
</evidence>
<dbReference type="InterPro" id="IPR002867">
    <property type="entry name" value="IBR_dom"/>
</dbReference>
<dbReference type="STRING" id="312017.Q22R93"/>
<evidence type="ECO:0000256" key="7">
    <source>
        <dbReference type="ARBA" id="ARBA00022786"/>
    </source>
</evidence>
<evidence type="ECO:0000256" key="6">
    <source>
        <dbReference type="ARBA" id="ARBA00022771"/>
    </source>
</evidence>
<dbReference type="Proteomes" id="UP000009168">
    <property type="component" value="Unassembled WGS sequence"/>
</dbReference>
<evidence type="ECO:0000313" key="13">
    <source>
        <dbReference type="Proteomes" id="UP000009168"/>
    </source>
</evidence>
<evidence type="ECO:0000313" key="12">
    <source>
        <dbReference type="EMBL" id="EAR88229.2"/>
    </source>
</evidence>
<dbReference type="AlphaFoldDB" id="Q22R93"/>
<dbReference type="GO" id="GO:0008270">
    <property type="term" value="F:zinc ion binding"/>
    <property type="evidence" value="ECO:0007669"/>
    <property type="project" value="UniProtKB-KW"/>
</dbReference>
<evidence type="ECO:0000259" key="11">
    <source>
        <dbReference type="PROSITE" id="PS51873"/>
    </source>
</evidence>
<dbReference type="InterPro" id="IPR013083">
    <property type="entry name" value="Znf_RING/FYVE/PHD"/>
</dbReference>
<feature type="domain" description="RING-type" evidence="11">
    <location>
        <begin position="219"/>
        <end position="431"/>
    </location>
</feature>
<sequence>MGQCNCLCSTQKQKYLEESETAQTKFAPQKQLSTNYENSTDEDIIQSKTAQTKFEYQHYNNRIFENNTNEENIQSKTDQNKIASQNYQRRIDENNTDEDNIYLKIDQMKLAPQQYNNRIFENNTNGGNIQSHDAQQNHSSALSFDNRYYIEQKINIISQIILALNQMTQIYCISSGDALFLLRSVNYDFNYCLEFDQIQKYQNKNKKHAQALSSQTNNSCLLCECLLNIENRYSLECEHYFCRSCFEEYMKSILNLGTLILQKTCPMDGCQYKLGWKEIEEFLIEPKQIEQAKNILFNDYLQISQKVKICPLQNCQNIFIFPNKLNQQINLRCDCEMQFSCSSCQGQAHLPLDCEQYKQWQNLISSVDLKVLENLRYIMQNTKACPNCKVAVEKNGGCQHMKCPNCQAHFCWACLQITTNFSHPSFCNNQVTKQNDCIEIVEQQRIENYQQNFLYYKQMAVLSQLEYVTNYTLFENCFAQFDENEKNVQMNLRKYALNILYEAKFVLAFSWPVGFFIQDKEKLNFLEYLQNNLDLYLNKFEYHLTQQFKEQFDEEMLNYYFINQEQYNYQSYLYNYIEQTQQFIEEVKQSLRNLVTQVQFDYPNLEIFNQYKYDLQNQDQINNYIQSLKI</sequence>
<evidence type="ECO:0000256" key="3">
    <source>
        <dbReference type="ARBA" id="ARBA00022679"/>
    </source>
</evidence>
<accession>Q22R93</accession>
<dbReference type="Gene3D" id="1.20.120.1750">
    <property type="match status" value="1"/>
</dbReference>
<dbReference type="EC" id="2.3.2.31" evidence="2"/>
<evidence type="ECO:0000259" key="10">
    <source>
        <dbReference type="PROSITE" id="PS50089"/>
    </source>
</evidence>
<dbReference type="SUPFAM" id="SSF57850">
    <property type="entry name" value="RING/U-box"/>
    <property type="match status" value="3"/>
</dbReference>
<keyword evidence="13" id="KW-1185">Reference proteome</keyword>
<evidence type="ECO:0000256" key="8">
    <source>
        <dbReference type="ARBA" id="ARBA00022833"/>
    </source>
</evidence>
<dbReference type="SMART" id="SM00647">
    <property type="entry name" value="IBR"/>
    <property type="match status" value="2"/>
</dbReference>
<evidence type="ECO:0000256" key="1">
    <source>
        <dbReference type="ARBA" id="ARBA00001798"/>
    </source>
</evidence>
<dbReference type="InterPro" id="IPR044066">
    <property type="entry name" value="TRIAD_supradom"/>
</dbReference>
<dbReference type="KEGG" id="tet:TTHERM_00023880"/>
<dbReference type="EMBL" id="GG662845">
    <property type="protein sequence ID" value="EAR88229.2"/>
    <property type="molecule type" value="Genomic_DNA"/>
</dbReference>
<organism evidence="12 13">
    <name type="scientific">Tetrahymena thermophila (strain SB210)</name>
    <dbReference type="NCBI Taxonomy" id="312017"/>
    <lineage>
        <taxon>Eukaryota</taxon>
        <taxon>Sar</taxon>
        <taxon>Alveolata</taxon>
        <taxon>Ciliophora</taxon>
        <taxon>Intramacronucleata</taxon>
        <taxon>Oligohymenophorea</taxon>
        <taxon>Hymenostomatida</taxon>
        <taxon>Tetrahymenina</taxon>
        <taxon>Tetrahymenidae</taxon>
        <taxon>Tetrahymena</taxon>
    </lineage>
</organism>
<evidence type="ECO:0000256" key="4">
    <source>
        <dbReference type="ARBA" id="ARBA00022723"/>
    </source>
</evidence>
<dbReference type="GO" id="GO:0016567">
    <property type="term" value="P:protein ubiquitination"/>
    <property type="evidence" value="ECO:0007669"/>
    <property type="project" value="InterPro"/>
</dbReference>
<dbReference type="PROSITE" id="PS51873">
    <property type="entry name" value="TRIAD"/>
    <property type="match status" value="1"/>
</dbReference>
<evidence type="ECO:0000256" key="5">
    <source>
        <dbReference type="ARBA" id="ARBA00022737"/>
    </source>
</evidence>